<dbReference type="AlphaFoldDB" id="A0A2I0X0M8"/>
<dbReference type="SUPFAM" id="SSF52047">
    <property type="entry name" value="RNI-like"/>
    <property type="match status" value="1"/>
</dbReference>
<accession>A0A2I0X0M8</accession>
<dbReference type="SMART" id="SM00367">
    <property type="entry name" value="LRR_CC"/>
    <property type="match status" value="2"/>
</dbReference>
<organism evidence="1 2">
    <name type="scientific">Dendrobium catenatum</name>
    <dbReference type="NCBI Taxonomy" id="906689"/>
    <lineage>
        <taxon>Eukaryota</taxon>
        <taxon>Viridiplantae</taxon>
        <taxon>Streptophyta</taxon>
        <taxon>Embryophyta</taxon>
        <taxon>Tracheophyta</taxon>
        <taxon>Spermatophyta</taxon>
        <taxon>Magnoliopsida</taxon>
        <taxon>Liliopsida</taxon>
        <taxon>Asparagales</taxon>
        <taxon>Orchidaceae</taxon>
        <taxon>Epidendroideae</taxon>
        <taxon>Malaxideae</taxon>
        <taxon>Dendrobiinae</taxon>
        <taxon>Dendrobium</taxon>
    </lineage>
</organism>
<evidence type="ECO:0000313" key="2">
    <source>
        <dbReference type="Proteomes" id="UP000233837"/>
    </source>
</evidence>
<name>A0A2I0X0M8_9ASPA</name>
<proteinExistence type="predicted"/>
<evidence type="ECO:0000313" key="1">
    <source>
        <dbReference type="EMBL" id="PKU81460.1"/>
    </source>
</evidence>
<sequence>MRGLRKLDLSWLINLSNSSVIAIAQNCQNLLEIRLIGCEQITVLYISSRTIEDRPGTISCNFVPDYVQKLQEKFPVWIIQSDLGSSQDDQSMAQLRRENVERNFGKVDFRATPGRFRPTRQFRKVVYARFWEREGSPGIKVQSLIRYSSSVCVCFCLYVWKKVLKQIPKPDPGISSVSFESGLMNRCERDPSRLRVRQVYGSPVVAEGEPQSGHRAMLGLFTTEVADITFINNMLAEAKPIKIGPLPTPSGDIRRLLCFHYTSRFLSPI</sequence>
<dbReference type="EMBL" id="KZ502242">
    <property type="protein sequence ID" value="PKU81460.1"/>
    <property type="molecule type" value="Genomic_DNA"/>
</dbReference>
<dbReference type="InterPro" id="IPR032675">
    <property type="entry name" value="LRR_dom_sf"/>
</dbReference>
<dbReference type="Proteomes" id="UP000233837">
    <property type="component" value="Unassembled WGS sequence"/>
</dbReference>
<gene>
    <name evidence="1" type="primary">PSBQ</name>
    <name evidence="1" type="ORF">MA16_Dca015865</name>
</gene>
<keyword evidence="2" id="KW-1185">Reference proteome</keyword>
<protein>
    <submittedName>
        <fullName evidence="1">Oxygen-evolving enhancer protein 3, chloroplastic</fullName>
    </submittedName>
</protein>
<dbReference type="InterPro" id="IPR006553">
    <property type="entry name" value="Leu-rich_rpt_Cys-con_subtyp"/>
</dbReference>
<reference evidence="1 2" key="2">
    <citation type="journal article" date="2017" name="Nature">
        <title>The Apostasia genome and the evolution of orchids.</title>
        <authorList>
            <person name="Zhang G.Q."/>
            <person name="Liu K.W."/>
            <person name="Li Z."/>
            <person name="Lohaus R."/>
            <person name="Hsiao Y.Y."/>
            <person name="Niu S.C."/>
            <person name="Wang J.Y."/>
            <person name="Lin Y.C."/>
            <person name="Xu Q."/>
            <person name="Chen L.J."/>
            <person name="Yoshida K."/>
            <person name="Fujiwara S."/>
            <person name="Wang Z.W."/>
            <person name="Zhang Y.Q."/>
            <person name="Mitsuda N."/>
            <person name="Wang M."/>
            <person name="Liu G.H."/>
            <person name="Pecoraro L."/>
            <person name="Huang H.X."/>
            <person name="Xiao X.J."/>
            <person name="Lin M."/>
            <person name="Wu X.Y."/>
            <person name="Wu W.L."/>
            <person name="Chen Y.Y."/>
            <person name="Chang S.B."/>
            <person name="Sakamoto S."/>
            <person name="Ohme-Takagi M."/>
            <person name="Yagi M."/>
            <person name="Zeng S.J."/>
            <person name="Shen C.Y."/>
            <person name="Yeh C.M."/>
            <person name="Luo Y.B."/>
            <person name="Tsai W.C."/>
            <person name="Van de Peer Y."/>
            <person name="Liu Z.J."/>
        </authorList>
    </citation>
    <scope>NUCLEOTIDE SEQUENCE [LARGE SCALE GENOMIC DNA]</scope>
    <source>
        <tissue evidence="1">The whole plant</tissue>
    </source>
</reference>
<reference evidence="1 2" key="1">
    <citation type="journal article" date="2016" name="Sci. Rep.">
        <title>The Dendrobium catenatum Lindl. genome sequence provides insights into polysaccharide synthase, floral development and adaptive evolution.</title>
        <authorList>
            <person name="Zhang G.Q."/>
            <person name="Xu Q."/>
            <person name="Bian C."/>
            <person name="Tsai W.C."/>
            <person name="Yeh C.M."/>
            <person name="Liu K.W."/>
            <person name="Yoshida K."/>
            <person name="Zhang L.S."/>
            <person name="Chang S.B."/>
            <person name="Chen F."/>
            <person name="Shi Y."/>
            <person name="Su Y.Y."/>
            <person name="Zhang Y.Q."/>
            <person name="Chen L.J."/>
            <person name="Yin Y."/>
            <person name="Lin M."/>
            <person name="Huang H."/>
            <person name="Deng H."/>
            <person name="Wang Z.W."/>
            <person name="Zhu S.L."/>
            <person name="Zhao X."/>
            <person name="Deng C."/>
            <person name="Niu S.C."/>
            <person name="Huang J."/>
            <person name="Wang M."/>
            <person name="Liu G.H."/>
            <person name="Yang H.J."/>
            <person name="Xiao X.J."/>
            <person name="Hsiao Y.Y."/>
            <person name="Wu W.L."/>
            <person name="Chen Y.Y."/>
            <person name="Mitsuda N."/>
            <person name="Ohme-Takagi M."/>
            <person name="Luo Y.B."/>
            <person name="Van de Peer Y."/>
            <person name="Liu Z.J."/>
        </authorList>
    </citation>
    <scope>NUCLEOTIDE SEQUENCE [LARGE SCALE GENOMIC DNA]</scope>
    <source>
        <tissue evidence="1">The whole plant</tissue>
    </source>
</reference>
<dbReference type="Gene3D" id="3.80.10.10">
    <property type="entry name" value="Ribonuclease Inhibitor"/>
    <property type="match status" value="1"/>
</dbReference>